<accession>A0A103Y4I3</accession>
<dbReference type="Gramene" id="KVI02374">
    <property type="protein sequence ID" value="KVI02374"/>
    <property type="gene ID" value="Ccrd_019334"/>
</dbReference>
<name>A0A103Y4I3_CYNCS</name>
<evidence type="ECO:0000313" key="2">
    <source>
        <dbReference type="Proteomes" id="UP000243975"/>
    </source>
</evidence>
<sequence>MVILDDTEPCDDRIVSGSDGFELSLGHFIEHLKGIISSTMKSKRTDQDIRFEGEMRELQKVVVRDMDSFDILQTASCGLEPWDADTRKLDSPIKERFTIDCKRLVGKIEYA</sequence>
<dbReference type="AlphaFoldDB" id="A0A103Y4I3"/>
<gene>
    <name evidence="1" type="ORF">Ccrd_019334</name>
</gene>
<evidence type="ECO:0000313" key="1">
    <source>
        <dbReference type="EMBL" id="KVI02374.1"/>
    </source>
</evidence>
<keyword evidence="2" id="KW-1185">Reference proteome</keyword>
<protein>
    <submittedName>
        <fullName evidence="1">Uncharacterized protein</fullName>
    </submittedName>
</protein>
<dbReference type="EMBL" id="LEKV01002654">
    <property type="protein sequence ID" value="KVI02374.1"/>
    <property type="molecule type" value="Genomic_DNA"/>
</dbReference>
<organism evidence="1 2">
    <name type="scientific">Cynara cardunculus var. scolymus</name>
    <name type="common">Globe artichoke</name>
    <name type="synonym">Cynara scolymus</name>
    <dbReference type="NCBI Taxonomy" id="59895"/>
    <lineage>
        <taxon>Eukaryota</taxon>
        <taxon>Viridiplantae</taxon>
        <taxon>Streptophyta</taxon>
        <taxon>Embryophyta</taxon>
        <taxon>Tracheophyta</taxon>
        <taxon>Spermatophyta</taxon>
        <taxon>Magnoliopsida</taxon>
        <taxon>eudicotyledons</taxon>
        <taxon>Gunneridae</taxon>
        <taxon>Pentapetalae</taxon>
        <taxon>asterids</taxon>
        <taxon>campanulids</taxon>
        <taxon>Asterales</taxon>
        <taxon>Asteraceae</taxon>
        <taxon>Carduoideae</taxon>
        <taxon>Cardueae</taxon>
        <taxon>Carduinae</taxon>
        <taxon>Cynara</taxon>
    </lineage>
</organism>
<dbReference type="Proteomes" id="UP000243975">
    <property type="component" value="Unassembled WGS sequence"/>
</dbReference>
<reference evidence="1 2" key="1">
    <citation type="journal article" date="2016" name="Sci. Rep.">
        <title>The genome sequence of the outbreeding globe artichoke constructed de novo incorporating a phase-aware low-pass sequencing strategy of F1 progeny.</title>
        <authorList>
            <person name="Scaglione D."/>
            <person name="Reyes-Chin-Wo S."/>
            <person name="Acquadro A."/>
            <person name="Froenicke L."/>
            <person name="Portis E."/>
            <person name="Beitel C."/>
            <person name="Tirone M."/>
            <person name="Mauro R."/>
            <person name="Lo Monaco A."/>
            <person name="Mauromicale G."/>
            <person name="Faccioli P."/>
            <person name="Cattivelli L."/>
            <person name="Rieseberg L."/>
            <person name="Michelmore R."/>
            <person name="Lanteri S."/>
        </authorList>
    </citation>
    <scope>NUCLEOTIDE SEQUENCE [LARGE SCALE GENOMIC DNA]</scope>
    <source>
        <strain evidence="1">2C</strain>
    </source>
</reference>
<comment type="caution">
    <text evidence="1">The sequence shown here is derived from an EMBL/GenBank/DDBJ whole genome shotgun (WGS) entry which is preliminary data.</text>
</comment>
<proteinExistence type="predicted"/>